<evidence type="ECO:0000313" key="1">
    <source>
        <dbReference type="EMBL" id="NYZ24937.1"/>
    </source>
</evidence>
<dbReference type="Pfam" id="PF14559">
    <property type="entry name" value="TPR_19"/>
    <property type="match status" value="1"/>
</dbReference>
<name>A0ABX2TMU6_9PROT</name>
<evidence type="ECO:0000313" key="2">
    <source>
        <dbReference type="Proteomes" id="UP000584642"/>
    </source>
</evidence>
<organism evidence="1 2">
    <name type="scientific">Azospirillum oleiclasticum</name>
    <dbReference type="NCBI Taxonomy" id="2735135"/>
    <lineage>
        <taxon>Bacteria</taxon>
        <taxon>Pseudomonadati</taxon>
        <taxon>Pseudomonadota</taxon>
        <taxon>Alphaproteobacteria</taxon>
        <taxon>Rhodospirillales</taxon>
        <taxon>Azospirillaceae</taxon>
        <taxon>Azospirillum</taxon>
    </lineage>
</organism>
<comment type="caution">
    <text evidence="1">The sequence shown here is derived from an EMBL/GenBank/DDBJ whole genome shotgun (WGS) entry which is preliminary data.</text>
</comment>
<dbReference type="RefSeq" id="WP_180286706.1">
    <property type="nucleotide sequence ID" value="NZ_JABFDB010000047.1"/>
</dbReference>
<dbReference type="Proteomes" id="UP000584642">
    <property type="component" value="Unassembled WGS sequence"/>
</dbReference>
<dbReference type="PIRSF" id="PIRSF029288">
    <property type="entry name" value="SciE_ImpE"/>
    <property type="match status" value="1"/>
</dbReference>
<gene>
    <name evidence="1" type="ORF">HND93_34985</name>
</gene>
<dbReference type="EMBL" id="JABFDB010000047">
    <property type="protein sequence ID" value="NYZ24937.1"/>
    <property type="molecule type" value="Genomic_DNA"/>
</dbReference>
<dbReference type="InterPro" id="IPR011990">
    <property type="entry name" value="TPR-like_helical_dom_sf"/>
</dbReference>
<dbReference type="InterPro" id="IPR009211">
    <property type="entry name" value="TagJ"/>
</dbReference>
<reference evidence="1 2" key="1">
    <citation type="submission" date="2020-05" db="EMBL/GenBank/DDBJ databases">
        <title>Azospirillum oleiclasticum sp. nov, a nitrogen-fixing and heavy crude oil-emulsifying bacterium isolated from the crude oil of Yumen Oilfield.</title>
        <authorList>
            <person name="Wu D."/>
            <person name="Cai M."/>
            <person name="Zhang X."/>
        </authorList>
    </citation>
    <scope>NUCLEOTIDE SEQUENCE [LARGE SCALE GENOMIC DNA]</scope>
    <source>
        <strain evidence="1 2">ROY-1-1-2</strain>
    </source>
</reference>
<accession>A0ABX2TMU6</accession>
<dbReference type="Pfam" id="PF07024">
    <property type="entry name" value="ImpE"/>
    <property type="match status" value="1"/>
</dbReference>
<dbReference type="SUPFAM" id="SSF144059">
    <property type="entry name" value="ImpE-like"/>
    <property type="match status" value="1"/>
</dbReference>
<keyword evidence="2" id="KW-1185">Reference proteome</keyword>
<dbReference type="Gene3D" id="1.25.40.10">
    <property type="entry name" value="Tetratricopeptide repeat domain"/>
    <property type="match status" value="1"/>
</dbReference>
<proteinExistence type="predicted"/>
<protein>
    <submittedName>
        <fullName evidence="1">SciE type virulence protein</fullName>
    </submittedName>
</protein>
<sequence length="266" mass="29557">MSETPAQLYQAGRLTDAIQAINGQLRSKPTDADLRVFLAELLSFSGNLERADLQLDTTGTQQPQVALTIALFRQLIRADQARHQLYADGRVPEFLDGDQPEHLRLHLEAFLLLREGKAEEAAAALAKAEDLRPPLAGSHDDIPFDDFRDLDDLTGGLFEVLTSTGKYYWIPAERVELIEFHKPERPRDLLWRRAHMVVRDGPDGEVFLPAVYAGAAADAPDAVKLGRITEWSETVPVRGSGQRCFLIGEECVPIMQLGTLTFQKAS</sequence>